<dbReference type="PANTHER" id="PTHR36923">
    <property type="entry name" value="FERREDOXIN"/>
    <property type="match status" value="1"/>
</dbReference>
<dbReference type="InterPro" id="IPR017900">
    <property type="entry name" value="4Fe4S_Fe_S_CS"/>
</dbReference>
<dbReference type="GO" id="GO:0009055">
    <property type="term" value="F:electron transfer activity"/>
    <property type="evidence" value="ECO:0007669"/>
    <property type="project" value="UniProtKB-UniRule"/>
</dbReference>
<proteinExistence type="predicted"/>
<dbReference type="Proteomes" id="UP000422764">
    <property type="component" value="Chromosome"/>
</dbReference>
<dbReference type="GO" id="GO:0051536">
    <property type="term" value="F:iron-sulfur cluster binding"/>
    <property type="evidence" value="ECO:0007669"/>
    <property type="project" value="UniProtKB-KW"/>
</dbReference>
<keyword evidence="1 6" id="KW-0813">Transport</keyword>
<accession>A0A6I6F8U5</accession>
<reference evidence="8 9" key="1">
    <citation type="submission" date="2019-12" db="EMBL/GenBank/DDBJ databases">
        <title>Genome sequenceing of Clostridium bovifaecis.</title>
        <authorList>
            <person name="Yao Y."/>
        </authorList>
    </citation>
    <scope>NUCLEOTIDE SEQUENCE [LARGE SCALE GENOMIC DNA]</scope>
    <source>
        <strain evidence="8 9">BXX</strain>
    </source>
</reference>
<evidence type="ECO:0000313" key="8">
    <source>
        <dbReference type="EMBL" id="QGU94165.1"/>
    </source>
</evidence>
<keyword evidence="3 6" id="KW-0249">Electron transport</keyword>
<name>A0A6I6F8U5_9CLOT</name>
<dbReference type="Gene3D" id="3.30.70.20">
    <property type="match status" value="1"/>
</dbReference>
<evidence type="ECO:0000256" key="2">
    <source>
        <dbReference type="ARBA" id="ARBA00022723"/>
    </source>
</evidence>
<gene>
    <name evidence="8" type="ORF">GOM49_02565</name>
</gene>
<dbReference type="AlphaFoldDB" id="A0A6I6F8U5"/>
<dbReference type="InterPro" id="IPR051269">
    <property type="entry name" value="Fe-S_cluster_ET"/>
</dbReference>
<keyword evidence="9" id="KW-1185">Reference proteome</keyword>
<sequence>MKGFVNKDTCIGCGLCEGICPHVFYIDNDGKAAAIAEEISASDIDDARDAEAQCPVEAITIE</sequence>
<evidence type="ECO:0000313" key="9">
    <source>
        <dbReference type="Proteomes" id="UP000422764"/>
    </source>
</evidence>
<evidence type="ECO:0000259" key="7">
    <source>
        <dbReference type="PROSITE" id="PS51379"/>
    </source>
</evidence>
<keyword evidence="4 6" id="KW-0408">Iron</keyword>
<dbReference type="InterPro" id="IPR017896">
    <property type="entry name" value="4Fe4S_Fe-S-bd"/>
</dbReference>
<dbReference type="InterPro" id="IPR001080">
    <property type="entry name" value="3Fe4S_ferredoxin"/>
</dbReference>
<dbReference type="EMBL" id="CP046522">
    <property type="protein sequence ID" value="QGU94165.1"/>
    <property type="molecule type" value="Genomic_DNA"/>
</dbReference>
<keyword evidence="2 6" id="KW-0479">Metal-binding</keyword>
<comment type="function">
    <text evidence="6">Ferredoxins are iron-sulfur proteins that transfer electrons in a wide variety of metabolic reactions.</text>
</comment>
<evidence type="ECO:0000256" key="3">
    <source>
        <dbReference type="ARBA" id="ARBA00022982"/>
    </source>
</evidence>
<dbReference type="SUPFAM" id="SSF54862">
    <property type="entry name" value="4Fe-4S ferredoxins"/>
    <property type="match status" value="1"/>
</dbReference>
<organism evidence="8 9">
    <name type="scientific">Clostridium bovifaecis</name>
    <dbReference type="NCBI Taxonomy" id="2184719"/>
    <lineage>
        <taxon>Bacteria</taxon>
        <taxon>Bacillati</taxon>
        <taxon>Bacillota</taxon>
        <taxon>Clostridia</taxon>
        <taxon>Eubacteriales</taxon>
        <taxon>Clostridiaceae</taxon>
        <taxon>Clostridium</taxon>
    </lineage>
</organism>
<evidence type="ECO:0000256" key="1">
    <source>
        <dbReference type="ARBA" id="ARBA00022448"/>
    </source>
</evidence>
<evidence type="ECO:0000256" key="6">
    <source>
        <dbReference type="RuleBase" id="RU368020"/>
    </source>
</evidence>
<feature type="domain" description="4Fe-4S ferredoxin-type" evidence="7">
    <location>
        <begin position="1"/>
        <end position="29"/>
    </location>
</feature>
<dbReference type="PANTHER" id="PTHR36923:SF3">
    <property type="entry name" value="FERREDOXIN"/>
    <property type="match status" value="1"/>
</dbReference>
<keyword evidence="5 6" id="KW-0411">Iron-sulfur</keyword>
<evidence type="ECO:0000256" key="5">
    <source>
        <dbReference type="ARBA" id="ARBA00023014"/>
    </source>
</evidence>
<protein>
    <recommendedName>
        <fullName evidence="6">Ferredoxin</fullName>
    </recommendedName>
</protein>
<dbReference type="PROSITE" id="PS51379">
    <property type="entry name" value="4FE4S_FER_2"/>
    <property type="match status" value="1"/>
</dbReference>
<dbReference type="GO" id="GO:0005506">
    <property type="term" value="F:iron ion binding"/>
    <property type="evidence" value="ECO:0007669"/>
    <property type="project" value="UniProtKB-UniRule"/>
</dbReference>
<evidence type="ECO:0000256" key="4">
    <source>
        <dbReference type="ARBA" id="ARBA00023004"/>
    </source>
</evidence>
<dbReference type="PROSITE" id="PS00198">
    <property type="entry name" value="4FE4S_FER_1"/>
    <property type="match status" value="1"/>
</dbReference>
<dbReference type="PRINTS" id="PR00352">
    <property type="entry name" value="3FE4SFRDOXIN"/>
</dbReference>
<dbReference type="Pfam" id="PF13370">
    <property type="entry name" value="Fer4_13"/>
    <property type="match status" value="1"/>
</dbReference>